<dbReference type="SUPFAM" id="SSF53756">
    <property type="entry name" value="UDP-Glycosyltransferase/glycogen phosphorylase"/>
    <property type="match status" value="1"/>
</dbReference>
<proteinExistence type="predicted"/>
<reference evidence="1" key="1">
    <citation type="submission" date="2020-10" db="EMBL/GenBank/DDBJ databases">
        <authorList>
            <person name="Hahn C.J."/>
            <person name="Laso-Perez R."/>
            <person name="Vulcano F."/>
            <person name="Vaziourakis K.-M."/>
            <person name="Stokke R."/>
            <person name="Steen I.H."/>
            <person name="Teske A."/>
            <person name="Boetius A."/>
            <person name="Liebeke M."/>
            <person name="Amann R."/>
            <person name="Knittel K."/>
        </authorList>
    </citation>
    <scope>NUCLEOTIDE SEQUENCE</scope>
    <source>
        <strain evidence="1">Gfbio:e3339647-f889-4370-9287-4fb5cb688e4c:AG392M11_GoMArc1</strain>
    </source>
</reference>
<comment type="caution">
    <text evidence="1">The sequence shown here is derived from an EMBL/GenBank/DDBJ whole genome shotgun (WGS) entry which is preliminary data.</text>
</comment>
<sequence>MLSGAFAFSVCSAVKFKIGSEKIKVINPPIDTKKFAIKGKSNEKPIIGTITRFNRRKNVPNMIRVMKTLKGARFEYEYWGEISEEEKIKIYIS</sequence>
<accession>A0A811TA90</accession>
<name>A0A811TA90_9EURY</name>
<dbReference type="EMBL" id="CAJHIQ010000004">
    <property type="protein sequence ID" value="CAD6491487.1"/>
    <property type="molecule type" value="Genomic_DNA"/>
</dbReference>
<dbReference type="AlphaFoldDB" id="A0A811TA90"/>
<dbReference type="Gene3D" id="3.40.50.2000">
    <property type="entry name" value="Glycogen Phosphorylase B"/>
    <property type="match status" value="1"/>
</dbReference>
<protein>
    <submittedName>
        <fullName evidence="1">Uncharacterized protein</fullName>
    </submittedName>
</protein>
<evidence type="ECO:0000313" key="2">
    <source>
        <dbReference type="Proteomes" id="UP000639006"/>
    </source>
</evidence>
<gene>
    <name evidence="1" type="ORF">DIAAKJNI_00100</name>
</gene>
<organism evidence="1 2">
    <name type="scientific">Candidatus Argoarchaeum ethanivorans</name>
    <dbReference type="NCBI Taxonomy" id="2608793"/>
    <lineage>
        <taxon>Archaea</taxon>
        <taxon>Methanobacteriati</taxon>
        <taxon>Methanobacteriota</taxon>
        <taxon>Stenosarchaea group</taxon>
        <taxon>Methanomicrobia</taxon>
        <taxon>Methanosarcinales</taxon>
        <taxon>Methanosarcinales incertae sedis</taxon>
        <taxon>GOM Arc I cluster</taxon>
        <taxon>Candidatus Argoarchaeum</taxon>
    </lineage>
</organism>
<dbReference type="Proteomes" id="UP000639006">
    <property type="component" value="Unassembled WGS sequence"/>
</dbReference>
<evidence type="ECO:0000313" key="1">
    <source>
        <dbReference type="EMBL" id="CAD6491487.1"/>
    </source>
</evidence>